<evidence type="ECO:0000259" key="5">
    <source>
        <dbReference type="Pfam" id="PF11715"/>
    </source>
</evidence>
<feature type="domain" description="Nucleoporin Nup120/160 beta-propeller" evidence="5">
    <location>
        <begin position="54"/>
        <end position="550"/>
    </location>
</feature>
<sequence>MSSVVYTHISGLSTNVVPVEIPSQVRHEGREELDGFVEHAEYATTIHAHDAGTVLLRVLDGGHMLELMALESGMRAARFSFASKIALQPALMMLGIAELHVLVVTLDGSVFRLRFVLPHLWTSTQYAPKEYRITSISLPIDGIVHIAEVGVVFIGLNDGSVLRLTARMSGLEHTGDWNEESLHGPPNYFPSLSSLMPSFYSGPTVPNPTKIIALGSIPPPLADSGYARATSLVVTLSRDRHLRVWLTGNGKFVASKQIPSQFFQTDALIARSTSPGKTPALEGHVIDSDYRPIVRVLPPVLDEDNFSPDMDAGTEVVVFMPTPSTETAGFFLLYRLSAQDRTSSRRDLNFVGRKSCSAQTEGWELRDFVVADDILYLLWNAQGRTIIQTSTYDLDEEEAEQEPWNTLSTDGEKELSPDSFEESAQEGDTLASSILAAILRPGAFSPYTLHIAIKQYEQSLVDVAPYILNTPYPTLAERIAAVVGSSVALTTDPRTGAQMWDRYWSALRRDWEGFVARCQAVERAGRWPLGLSRARDGSVVVLARERMGTVVALDEPMAVHALAGANTSSGTSLFGVAWSLRANIPASDLRLLEDALRSVSGDGRIAYSHDSVLRDVAQRHLDGLVPEGPAAFVRSGLGMLDDLEDAVLQALNVVGRLEYIVKMEDPEGGMGLAVGHDGELKKALTTAYIAQSIEARYDLCLSILLLLLFIALDDPDTLKSSVAAARACVMFHALGLLRSLAKQSAGDLAGVSGGYGDVEDDVLARFEALGFASPAPGAIGVGRSGPQYSLVHSLLPRANLSTSVLQSAHAFIRESGVLTDVALLDAEPGTLGLVERLRSLGYLDFSRELVMRLPPTPGVCYVHARLLMDLGRPDEATVLFEKVANNFGPISHLTETDRLGLETVLPPPLSLESACVYYRHVAELFNDACCLTQAIPFWRQAIEDAPPDLDARGMWSKVFRAYVDLGMWEDAYVVLVSTPYADLHRENVRQIVIAMCEANHTDKLAHLGFVGHHVEVERTLSFKARHADPFAWPDYAKILYAWHVFRGDFRSAGAAMYERARRLGEEAVVEEEFVQVANVQARCYLAAINSLELVDPSHSWVLLSVSSDDDLGRKRRRLTVHIPETRFNPDCKDFEVVQLSDMRQEHALVSARIELLGYYPELSYHNLSSPQDIVSLYVRANNFDLAFSTGRLVGADLSAAFVNLASQCMNLAASAESADDESIPWLETDQTLAWDGSTVQRAWHYLQLSLARHDVEEGDWTYRKVVADTMLELDQSARLPNWLVSFFLEKQPDYLVRLCLKYSRLQDALLYSIRMVKEATDVLSVMPPRHASTTCLPYSIFDQLIIAATEPTGSAEQKQLAETLKKDLAARLTKLQKWSAPR</sequence>
<dbReference type="GO" id="GO:0017056">
    <property type="term" value="F:structural constituent of nuclear pore"/>
    <property type="evidence" value="ECO:0007669"/>
    <property type="project" value="TreeGrafter"/>
</dbReference>
<name>A0A074S761_9AGAM</name>
<organism evidence="8 9">
    <name type="scientific">Rhizoctonia solani 123E</name>
    <dbReference type="NCBI Taxonomy" id="1423351"/>
    <lineage>
        <taxon>Eukaryota</taxon>
        <taxon>Fungi</taxon>
        <taxon>Dikarya</taxon>
        <taxon>Basidiomycota</taxon>
        <taxon>Agaricomycotina</taxon>
        <taxon>Agaricomycetes</taxon>
        <taxon>Cantharellales</taxon>
        <taxon>Ceratobasidiaceae</taxon>
        <taxon>Rhizoctonia</taxon>
    </lineage>
</organism>
<dbReference type="STRING" id="1423351.A0A074S761"/>
<keyword evidence="2" id="KW-0813">Transport</keyword>
<gene>
    <name evidence="8" type="ORF">V565_041450</name>
</gene>
<evidence type="ECO:0000259" key="7">
    <source>
        <dbReference type="Pfam" id="PF23354"/>
    </source>
</evidence>
<dbReference type="InterPro" id="IPR056535">
    <property type="entry name" value="TPR_NUP160_M"/>
</dbReference>
<dbReference type="GO" id="GO:0005643">
    <property type="term" value="C:nuclear pore"/>
    <property type="evidence" value="ECO:0007669"/>
    <property type="project" value="TreeGrafter"/>
</dbReference>
<evidence type="ECO:0000256" key="3">
    <source>
        <dbReference type="ARBA" id="ARBA00023242"/>
    </source>
</evidence>
<dbReference type="PANTHER" id="PTHR21286">
    <property type="entry name" value="NUCLEAR PORE COMPLEX PROTEIN NUP160"/>
    <property type="match status" value="1"/>
</dbReference>
<comment type="subcellular location">
    <subcellularLocation>
        <location evidence="1">Nucleus</location>
    </subcellularLocation>
</comment>
<dbReference type="PANTHER" id="PTHR21286:SF0">
    <property type="entry name" value="NUCLEAR PORE COMPLEX PROTEIN NUP160"/>
    <property type="match status" value="1"/>
</dbReference>
<accession>A0A074S761</accession>
<dbReference type="Pfam" id="PF23354">
    <property type="entry name" value="TPR_NUP160_120_M"/>
    <property type="match status" value="1"/>
</dbReference>
<dbReference type="HOGENOM" id="CLU_002799_0_0_1"/>
<evidence type="ECO:0000256" key="1">
    <source>
        <dbReference type="ARBA" id="ARBA00004123"/>
    </source>
</evidence>
<evidence type="ECO:0000256" key="4">
    <source>
        <dbReference type="SAM" id="MobiDB-lite"/>
    </source>
</evidence>
<dbReference type="InterPro" id="IPR056536">
    <property type="entry name" value="TPR_NUP160_C"/>
</dbReference>
<feature type="domain" description="NUP160 C-terminal TPR" evidence="6">
    <location>
        <begin position="1139"/>
        <end position="1377"/>
    </location>
</feature>
<keyword evidence="9" id="KW-1185">Reference proteome</keyword>
<evidence type="ECO:0000259" key="6">
    <source>
        <dbReference type="Pfam" id="PF23347"/>
    </source>
</evidence>
<protein>
    <submittedName>
        <fullName evidence="8">Putative nucleoporin</fullName>
    </submittedName>
</protein>
<evidence type="ECO:0000256" key="2">
    <source>
        <dbReference type="ARBA" id="ARBA00022448"/>
    </source>
</evidence>
<dbReference type="EMBL" id="AZST01000092">
    <property type="protein sequence ID" value="KEP52693.1"/>
    <property type="molecule type" value="Genomic_DNA"/>
</dbReference>
<dbReference type="InterPro" id="IPR021717">
    <property type="entry name" value="Nucleoporin_Nup160"/>
</dbReference>
<dbReference type="OrthoDB" id="67716at2759"/>
<comment type="caution">
    <text evidence="8">The sequence shown here is derived from an EMBL/GenBank/DDBJ whole genome shotgun (WGS) entry which is preliminary data.</text>
</comment>
<feature type="domain" description="NUP160 middle TPR" evidence="7">
    <location>
        <begin position="861"/>
        <end position="1093"/>
    </location>
</feature>
<keyword evidence="3" id="KW-0539">Nucleus</keyword>
<evidence type="ECO:0000313" key="8">
    <source>
        <dbReference type="EMBL" id="KEP52693.1"/>
    </source>
</evidence>
<reference evidence="8 9" key="1">
    <citation type="submission" date="2013-12" db="EMBL/GenBank/DDBJ databases">
        <authorList>
            <person name="Cubeta M."/>
            <person name="Pakala S."/>
            <person name="Fedorova N."/>
            <person name="Thomas E."/>
            <person name="Dean R."/>
            <person name="Jabaji S."/>
            <person name="Neate S."/>
            <person name="Toda T."/>
            <person name="Tavantzis S."/>
            <person name="Vilgalys R."/>
            <person name="Bharathan N."/>
            <person name="Pakala S."/>
            <person name="Losada L.S."/>
            <person name="Zafar N."/>
            <person name="Nierman W."/>
        </authorList>
    </citation>
    <scope>NUCLEOTIDE SEQUENCE [LARGE SCALE GENOMIC DNA]</scope>
    <source>
        <strain evidence="8 9">123E</strain>
    </source>
</reference>
<dbReference type="InterPro" id="IPR059141">
    <property type="entry name" value="Beta-prop_Nup120_160"/>
</dbReference>
<evidence type="ECO:0000313" key="9">
    <source>
        <dbReference type="Proteomes" id="UP000027456"/>
    </source>
</evidence>
<feature type="region of interest" description="Disordered" evidence="4">
    <location>
        <begin position="394"/>
        <end position="422"/>
    </location>
</feature>
<dbReference type="Proteomes" id="UP000027456">
    <property type="component" value="Unassembled WGS sequence"/>
</dbReference>
<dbReference type="Pfam" id="PF11715">
    <property type="entry name" value="Beta-prop_Nup120_160"/>
    <property type="match status" value="1"/>
</dbReference>
<proteinExistence type="predicted"/>
<dbReference type="Pfam" id="PF23347">
    <property type="entry name" value="TPR_Nup160_C"/>
    <property type="match status" value="1"/>
</dbReference>